<protein>
    <submittedName>
        <fullName evidence="1">Uncharacterized protein</fullName>
    </submittedName>
</protein>
<sequence>MKPQLRGIGDSDSAFVVVLYCCFLPEAKWKKGTKWDEAYIDSTIGDGGADSESEDNNSITSHPLSLALLKDENDGLLYATTLDFSCNGYRGPYCLNESP</sequence>
<organism evidence="1 2">
    <name type="scientific">Lactuca virosa</name>
    <dbReference type="NCBI Taxonomy" id="75947"/>
    <lineage>
        <taxon>Eukaryota</taxon>
        <taxon>Viridiplantae</taxon>
        <taxon>Streptophyta</taxon>
        <taxon>Embryophyta</taxon>
        <taxon>Tracheophyta</taxon>
        <taxon>Spermatophyta</taxon>
        <taxon>Magnoliopsida</taxon>
        <taxon>eudicotyledons</taxon>
        <taxon>Gunneridae</taxon>
        <taxon>Pentapetalae</taxon>
        <taxon>asterids</taxon>
        <taxon>campanulids</taxon>
        <taxon>Asterales</taxon>
        <taxon>Asteraceae</taxon>
        <taxon>Cichorioideae</taxon>
        <taxon>Cichorieae</taxon>
        <taxon>Lactucinae</taxon>
        <taxon>Lactuca</taxon>
    </lineage>
</organism>
<dbReference type="EMBL" id="CAKMRJ010005523">
    <property type="protein sequence ID" value="CAH1445008.1"/>
    <property type="molecule type" value="Genomic_DNA"/>
</dbReference>
<accession>A0AAU9P4Y0</accession>
<reference evidence="1 2" key="1">
    <citation type="submission" date="2022-01" db="EMBL/GenBank/DDBJ databases">
        <authorList>
            <person name="Xiong W."/>
            <person name="Schranz E."/>
        </authorList>
    </citation>
    <scope>NUCLEOTIDE SEQUENCE [LARGE SCALE GENOMIC DNA]</scope>
</reference>
<proteinExistence type="predicted"/>
<dbReference type="AlphaFoldDB" id="A0AAU9P4Y0"/>
<name>A0AAU9P4Y0_9ASTR</name>
<comment type="caution">
    <text evidence="1">The sequence shown here is derived from an EMBL/GenBank/DDBJ whole genome shotgun (WGS) entry which is preliminary data.</text>
</comment>
<gene>
    <name evidence="1" type="ORF">LVIROSA_LOCUS30802</name>
</gene>
<dbReference type="Proteomes" id="UP001157418">
    <property type="component" value="Unassembled WGS sequence"/>
</dbReference>
<keyword evidence="2" id="KW-1185">Reference proteome</keyword>
<evidence type="ECO:0000313" key="2">
    <source>
        <dbReference type="Proteomes" id="UP001157418"/>
    </source>
</evidence>
<evidence type="ECO:0000313" key="1">
    <source>
        <dbReference type="EMBL" id="CAH1445008.1"/>
    </source>
</evidence>